<evidence type="ECO:0000313" key="3">
    <source>
        <dbReference type="Proteomes" id="UP000285478"/>
    </source>
</evidence>
<evidence type="ECO:0000256" key="1">
    <source>
        <dbReference type="SAM" id="SignalP"/>
    </source>
</evidence>
<proteinExistence type="predicted"/>
<dbReference type="PROSITE" id="PS51257">
    <property type="entry name" value="PROKAR_LIPOPROTEIN"/>
    <property type="match status" value="1"/>
</dbReference>
<reference evidence="2 3" key="1">
    <citation type="journal article" date="2018" name="Environ. Microbiol.">
        <title>Genomes of ubiquitous marine and hypersaline Hydrogenovibrio, Thiomicrorhabdus and Thiomicrospira spp. encode a diversity of mechanisms to sustain chemolithoautotrophy in heterogeneous environments.</title>
        <authorList>
            <person name="Scott K.M."/>
            <person name="Williams J."/>
            <person name="Porter C.M.B."/>
            <person name="Russel S."/>
            <person name="Harmer T.L."/>
            <person name="Paul J.H."/>
            <person name="Antonen K.M."/>
            <person name="Bridges M.K."/>
            <person name="Camper G.J."/>
            <person name="Campla C.K."/>
            <person name="Casella L.G."/>
            <person name="Chase E."/>
            <person name="Conrad J.W."/>
            <person name="Cruz M.C."/>
            <person name="Dunlap D.S."/>
            <person name="Duran L."/>
            <person name="Fahsbender E.M."/>
            <person name="Goldsmith D.B."/>
            <person name="Keeley R.F."/>
            <person name="Kondoff M.R."/>
            <person name="Kussy B.I."/>
            <person name="Lane M.K."/>
            <person name="Lawler S."/>
            <person name="Leigh B.A."/>
            <person name="Lewis C."/>
            <person name="Lostal L.M."/>
            <person name="Marking D."/>
            <person name="Mancera P.A."/>
            <person name="McClenthan E.C."/>
            <person name="McIntyre E.A."/>
            <person name="Mine J.A."/>
            <person name="Modi S."/>
            <person name="Moore B.D."/>
            <person name="Morgan W.A."/>
            <person name="Nelson K.M."/>
            <person name="Nguyen K.N."/>
            <person name="Ogburn N."/>
            <person name="Parrino D.G."/>
            <person name="Pedapudi A.D."/>
            <person name="Pelham R.P."/>
            <person name="Preece A.M."/>
            <person name="Rampersad E.A."/>
            <person name="Richardson J.C."/>
            <person name="Rodgers C.M."/>
            <person name="Schaffer B.L."/>
            <person name="Sheridan N.E."/>
            <person name="Solone M.R."/>
            <person name="Staley Z.R."/>
            <person name="Tabuchi M."/>
            <person name="Waide R.J."/>
            <person name="Wanjugi P.W."/>
            <person name="Young S."/>
            <person name="Clum A."/>
            <person name="Daum C."/>
            <person name="Huntemann M."/>
            <person name="Ivanova N."/>
            <person name="Kyrpides N."/>
            <person name="Mikhailova N."/>
            <person name="Palaniappan K."/>
            <person name="Pillay M."/>
            <person name="Reddy T.B.K."/>
            <person name="Shapiro N."/>
            <person name="Stamatis D."/>
            <person name="Varghese N."/>
            <person name="Woyke T."/>
            <person name="Boden R."/>
            <person name="Freyermuth S.K."/>
            <person name="Kerfeld C.A."/>
        </authorList>
    </citation>
    <scope>NUCLEOTIDE SEQUENCE [LARGE SCALE GENOMIC DNA]</scope>
    <source>
        <strain evidence="2 3">JR-2</strain>
    </source>
</reference>
<name>A0A451G477_9GAMM</name>
<organism evidence="2 3">
    <name type="scientific">Hydrogenovibrio thermophilus</name>
    <dbReference type="NCBI Taxonomy" id="265883"/>
    <lineage>
        <taxon>Bacteria</taxon>
        <taxon>Pseudomonadati</taxon>
        <taxon>Pseudomonadota</taxon>
        <taxon>Gammaproteobacteria</taxon>
        <taxon>Thiotrichales</taxon>
        <taxon>Piscirickettsiaceae</taxon>
        <taxon>Hydrogenovibrio</taxon>
    </lineage>
</organism>
<dbReference type="SUPFAM" id="SSF49478">
    <property type="entry name" value="Cna protein B-type domain"/>
    <property type="match status" value="1"/>
</dbReference>
<dbReference type="Pfam" id="PF10670">
    <property type="entry name" value="DUF4198"/>
    <property type="match status" value="1"/>
</dbReference>
<feature type="chain" id="PRO_5019232516" evidence="1">
    <location>
        <begin position="20"/>
        <end position="220"/>
    </location>
</feature>
<feature type="signal peptide" evidence="1">
    <location>
        <begin position="1"/>
        <end position="19"/>
    </location>
</feature>
<accession>A0A451G477</accession>
<dbReference type="Proteomes" id="UP000285478">
    <property type="component" value="Chromosome"/>
</dbReference>
<sequence>MKTMLITLALSLTSCSAFGHYIWIEPESPNQANLYFGEWHNGEVETEDGRLSRIQANNITPSTHVQSIDRQHDHIAIHLKQPGDFAITEAQSPRIKKNRTDSVRHVLLARTGRNHTQSWLEFDLTPTVKDSQTFTLTYQGKPLAKSRVTVMAPNRWQKSFKTDQNGQITIQTPWKGFYLLKAKYIDNRPGKVGQKPYDQTEYNLTLTFRTSQGIPWNNAN</sequence>
<dbReference type="RefSeq" id="WP_128384111.1">
    <property type="nucleotide sequence ID" value="NZ_CP035033.1"/>
</dbReference>
<keyword evidence="1" id="KW-0732">Signal</keyword>
<dbReference type="AlphaFoldDB" id="A0A451G477"/>
<dbReference type="EMBL" id="CP035033">
    <property type="protein sequence ID" value="QAB14265.1"/>
    <property type="molecule type" value="Genomic_DNA"/>
</dbReference>
<gene>
    <name evidence="2" type="ORF">EPV75_00535</name>
</gene>
<protein>
    <submittedName>
        <fullName evidence="2">DUF4198 domain-containing protein</fullName>
    </submittedName>
</protein>
<dbReference type="InterPro" id="IPR019613">
    <property type="entry name" value="DUF4198"/>
</dbReference>
<keyword evidence="3" id="KW-1185">Reference proteome</keyword>
<dbReference type="KEGG" id="htr:EPV75_00535"/>
<evidence type="ECO:0000313" key="2">
    <source>
        <dbReference type="EMBL" id="QAB14265.1"/>
    </source>
</evidence>